<name>C4JNM9_UNCRE</name>
<dbReference type="GO" id="GO:0016020">
    <property type="term" value="C:membrane"/>
    <property type="evidence" value="ECO:0007669"/>
    <property type="project" value="UniProtKB-SubCell"/>
</dbReference>
<dbReference type="Gene3D" id="1.20.120.1770">
    <property type="match status" value="1"/>
</dbReference>
<dbReference type="KEGG" id="ure:UREG_03027"/>
<keyword evidence="4" id="KW-0249">Electron transport</keyword>
<feature type="domain" description="Cytochrome b561" evidence="8">
    <location>
        <begin position="1"/>
        <end position="164"/>
    </location>
</feature>
<keyword evidence="6 7" id="KW-0472">Membrane</keyword>
<dbReference type="EMBL" id="CH476616">
    <property type="protein sequence ID" value="EEP78182.1"/>
    <property type="molecule type" value="Genomic_DNA"/>
</dbReference>
<evidence type="ECO:0000313" key="10">
    <source>
        <dbReference type="Proteomes" id="UP000002058"/>
    </source>
</evidence>
<evidence type="ECO:0000256" key="5">
    <source>
        <dbReference type="ARBA" id="ARBA00022989"/>
    </source>
</evidence>
<comment type="subcellular location">
    <subcellularLocation>
        <location evidence="1">Membrane</location>
    </subcellularLocation>
</comment>
<dbReference type="PANTHER" id="PTHR47797:SF3">
    <property type="entry name" value="CYTOCHROME B561 DOMAIN-CONTAINING PROTEIN"/>
    <property type="match status" value="1"/>
</dbReference>
<reference evidence="10" key="1">
    <citation type="journal article" date="2009" name="Genome Res.">
        <title>Comparative genomic analyses of the human fungal pathogens Coccidioides and their relatives.</title>
        <authorList>
            <person name="Sharpton T.J."/>
            <person name="Stajich J.E."/>
            <person name="Rounsley S.D."/>
            <person name="Gardner M.J."/>
            <person name="Wortman J.R."/>
            <person name="Jordar V.S."/>
            <person name="Maiti R."/>
            <person name="Kodira C.D."/>
            <person name="Neafsey D.E."/>
            <person name="Zeng Q."/>
            <person name="Hung C.-Y."/>
            <person name="McMahan C."/>
            <person name="Muszewska A."/>
            <person name="Grynberg M."/>
            <person name="Mandel M.A."/>
            <person name="Kellner E.M."/>
            <person name="Barker B.M."/>
            <person name="Galgiani J.N."/>
            <person name="Orbach M.J."/>
            <person name="Kirkland T.N."/>
            <person name="Cole G.T."/>
            <person name="Henn M.R."/>
            <person name="Birren B.W."/>
            <person name="Taylor J.W."/>
        </authorList>
    </citation>
    <scope>NUCLEOTIDE SEQUENCE [LARGE SCALE GENOMIC DNA]</scope>
    <source>
        <strain evidence="10">UAMH 1704</strain>
    </source>
</reference>
<keyword evidence="5 7" id="KW-1133">Transmembrane helix</keyword>
<organism evidence="9 10">
    <name type="scientific">Uncinocarpus reesii (strain UAMH 1704)</name>
    <dbReference type="NCBI Taxonomy" id="336963"/>
    <lineage>
        <taxon>Eukaryota</taxon>
        <taxon>Fungi</taxon>
        <taxon>Dikarya</taxon>
        <taxon>Ascomycota</taxon>
        <taxon>Pezizomycotina</taxon>
        <taxon>Eurotiomycetes</taxon>
        <taxon>Eurotiomycetidae</taxon>
        <taxon>Onygenales</taxon>
        <taxon>Onygenaceae</taxon>
        <taxon>Uncinocarpus</taxon>
    </lineage>
</organism>
<evidence type="ECO:0000256" key="4">
    <source>
        <dbReference type="ARBA" id="ARBA00022982"/>
    </source>
</evidence>
<evidence type="ECO:0000259" key="8">
    <source>
        <dbReference type="PROSITE" id="PS50939"/>
    </source>
</evidence>
<proteinExistence type="predicted"/>
<evidence type="ECO:0000256" key="2">
    <source>
        <dbReference type="ARBA" id="ARBA00022448"/>
    </source>
</evidence>
<dbReference type="SMART" id="SM00665">
    <property type="entry name" value="B561"/>
    <property type="match status" value="1"/>
</dbReference>
<feature type="transmembrane region" description="Helical" evidence="7">
    <location>
        <begin position="75"/>
        <end position="96"/>
    </location>
</feature>
<dbReference type="PANTHER" id="PTHR47797">
    <property type="entry name" value="DEHYDROGENASE, PUTATIVE (AFU_ORTHOLOGUE AFUA_8G05805)-RELATED"/>
    <property type="match status" value="1"/>
</dbReference>
<dbReference type="GeneID" id="8439373"/>
<dbReference type="AlphaFoldDB" id="C4JNM9"/>
<evidence type="ECO:0000256" key="1">
    <source>
        <dbReference type="ARBA" id="ARBA00004370"/>
    </source>
</evidence>
<dbReference type="CDD" id="cd08760">
    <property type="entry name" value="Cyt_b561_FRRS1_like"/>
    <property type="match status" value="1"/>
</dbReference>
<dbReference type="HOGENOM" id="CLU_1620294_0_0_1"/>
<dbReference type="VEuPathDB" id="FungiDB:UREG_03027"/>
<feature type="transmembrane region" description="Helical" evidence="7">
    <location>
        <begin position="111"/>
        <end position="130"/>
    </location>
</feature>
<dbReference type="Proteomes" id="UP000002058">
    <property type="component" value="Unassembled WGS sequence"/>
</dbReference>
<dbReference type="OrthoDB" id="4179470at2759"/>
<keyword evidence="3 7" id="KW-0812">Transmembrane</keyword>
<dbReference type="InterPro" id="IPR006593">
    <property type="entry name" value="Cyt_b561/ferric_Rdtase_TM"/>
</dbReference>
<accession>C4JNM9</accession>
<dbReference type="InParanoid" id="C4JNM9"/>
<dbReference type="STRING" id="336963.C4JNM9"/>
<sequence>MAHGRAMSPPINNLTILAIDRGIEKHEPLESDPSDIRHFLFQVHGFILAVVFTLAMPVAVWVIRLGGKSAFSRHWIVQIAAVAVAIGGMSIALLISKKWIQIGDRHGTHKLIGIFVLCSLLVQPCIGYWHHLAFIKLKRRTSITFAHILFGRAIIILGWLNIAL</sequence>
<protein>
    <recommendedName>
        <fullName evidence="8">Cytochrome b561 domain-containing protein</fullName>
    </recommendedName>
</protein>
<dbReference type="RefSeq" id="XP_002543511.1">
    <property type="nucleotide sequence ID" value="XM_002543465.1"/>
</dbReference>
<keyword evidence="2" id="KW-0813">Transport</keyword>
<evidence type="ECO:0000313" key="9">
    <source>
        <dbReference type="EMBL" id="EEP78182.1"/>
    </source>
</evidence>
<gene>
    <name evidence="9" type="ORF">UREG_03027</name>
</gene>
<evidence type="ECO:0000256" key="7">
    <source>
        <dbReference type="SAM" id="Phobius"/>
    </source>
</evidence>
<feature type="transmembrane region" description="Helical" evidence="7">
    <location>
        <begin position="142"/>
        <end position="162"/>
    </location>
</feature>
<dbReference type="PROSITE" id="PS50939">
    <property type="entry name" value="CYTOCHROME_B561"/>
    <property type="match status" value="1"/>
</dbReference>
<feature type="transmembrane region" description="Helical" evidence="7">
    <location>
        <begin position="39"/>
        <end position="63"/>
    </location>
</feature>
<evidence type="ECO:0000256" key="6">
    <source>
        <dbReference type="ARBA" id="ARBA00023136"/>
    </source>
</evidence>
<keyword evidence="10" id="KW-1185">Reference proteome</keyword>
<evidence type="ECO:0000256" key="3">
    <source>
        <dbReference type="ARBA" id="ARBA00022692"/>
    </source>
</evidence>
<dbReference type="eggNOG" id="ENOG502SQWM">
    <property type="taxonomic scope" value="Eukaryota"/>
</dbReference>